<dbReference type="Proteomes" id="UP000646365">
    <property type="component" value="Unassembled WGS sequence"/>
</dbReference>
<name>A0A8J2YSF6_9PROT</name>
<accession>A0A8J2YSF6</accession>
<dbReference type="Pfam" id="PF01042">
    <property type="entry name" value="Ribonuc_L-PSP"/>
    <property type="match status" value="1"/>
</dbReference>
<dbReference type="SUPFAM" id="SSF55298">
    <property type="entry name" value="YjgF-like"/>
    <property type="match status" value="1"/>
</dbReference>
<dbReference type="InterPro" id="IPR006056">
    <property type="entry name" value="RidA"/>
</dbReference>
<dbReference type="InterPro" id="IPR035959">
    <property type="entry name" value="RutC-like_sf"/>
</dbReference>
<evidence type="ECO:0000313" key="2">
    <source>
        <dbReference type="EMBL" id="GGF10016.1"/>
    </source>
</evidence>
<dbReference type="GO" id="GO:0019239">
    <property type="term" value="F:deaminase activity"/>
    <property type="evidence" value="ECO:0007669"/>
    <property type="project" value="TreeGrafter"/>
</dbReference>
<dbReference type="PANTHER" id="PTHR11803">
    <property type="entry name" value="2-IMINOBUTANOATE/2-IMINOPROPANOATE DEAMINASE RIDA"/>
    <property type="match status" value="1"/>
</dbReference>
<dbReference type="Gene3D" id="3.30.1330.40">
    <property type="entry name" value="RutC-like"/>
    <property type="match status" value="1"/>
</dbReference>
<dbReference type="RefSeq" id="WP_189044056.1">
    <property type="nucleotide sequence ID" value="NZ_BMJQ01000003.1"/>
</dbReference>
<evidence type="ECO:0000256" key="1">
    <source>
        <dbReference type="ARBA" id="ARBA00010552"/>
    </source>
</evidence>
<dbReference type="AlphaFoldDB" id="A0A8J2YSF6"/>
<dbReference type="EMBL" id="BMJQ01000003">
    <property type="protein sequence ID" value="GGF10016.1"/>
    <property type="molecule type" value="Genomic_DNA"/>
</dbReference>
<dbReference type="PANTHER" id="PTHR11803:SF58">
    <property type="entry name" value="PROTEIN HMF1-RELATED"/>
    <property type="match status" value="1"/>
</dbReference>
<dbReference type="NCBIfam" id="TIGR00004">
    <property type="entry name" value="Rid family detoxifying hydrolase"/>
    <property type="match status" value="1"/>
</dbReference>
<gene>
    <name evidence="2" type="ORF">GCM10011611_14460</name>
</gene>
<proteinExistence type="inferred from homology"/>
<comment type="similarity">
    <text evidence="1">Belongs to the RutC family.</text>
</comment>
<sequence>MRKAHIVEGAAKAAGQYSHAVTANGFVYVSGQGPVDPKTGVMSDNFAEQVRQTIRNIETILAGVGASLKDVVKINAYLADLTRFKEYNEVYIEFFKTEPPARTTIGCQLHGIHVEIDCVAALPTK</sequence>
<dbReference type="FunFam" id="3.30.1330.40:FF:000001">
    <property type="entry name" value="L-PSP family endoribonuclease"/>
    <property type="match status" value="1"/>
</dbReference>
<evidence type="ECO:0000313" key="3">
    <source>
        <dbReference type="Proteomes" id="UP000646365"/>
    </source>
</evidence>
<dbReference type="CDD" id="cd00448">
    <property type="entry name" value="YjgF_YER057c_UK114_family"/>
    <property type="match status" value="1"/>
</dbReference>
<reference evidence="2" key="1">
    <citation type="journal article" date="2014" name="Int. J. Syst. Evol. Microbiol.">
        <title>Complete genome sequence of Corynebacterium casei LMG S-19264T (=DSM 44701T), isolated from a smear-ripened cheese.</title>
        <authorList>
            <consortium name="US DOE Joint Genome Institute (JGI-PGF)"/>
            <person name="Walter F."/>
            <person name="Albersmeier A."/>
            <person name="Kalinowski J."/>
            <person name="Ruckert C."/>
        </authorList>
    </citation>
    <scope>NUCLEOTIDE SEQUENCE</scope>
    <source>
        <strain evidence="2">CGMCC 1.15725</strain>
    </source>
</reference>
<reference evidence="2" key="2">
    <citation type="submission" date="2020-09" db="EMBL/GenBank/DDBJ databases">
        <authorList>
            <person name="Sun Q."/>
            <person name="Zhou Y."/>
        </authorList>
    </citation>
    <scope>NUCLEOTIDE SEQUENCE</scope>
    <source>
        <strain evidence="2">CGMCC 1.15725</strain>
    </source>
</reference>
<comment type="caution">
    <text evidence="2">The sequence shown here is derived from an EMBL/GenBank/DDBJ whole genome shotgun (WGS) entry which is preliminary data.</text>
</comment>
<keyword evidence="3" id="KW-1185">Reference proteome</keyword>
<protein>
    <submittedName>
        <fullName evidence="2">Endoribonuclease</fullName>
    </submittedName>
</protein>
<organism evidence="2 3">
    <name type="scientific">Aliidongia dinghuensis</name>
    <dbReference type="NCBI Taxonomy" id="1867774"/>
    <lineage>
        <taxon>Bacteria</taxon>
        <taxon>Pseudomonadati</taxon>
        <taxon>Pseudomonadota</taxon>
        <taxon>Alphaproteobacteria</taxon>
        <taxon>Rhodospirillales</taxon>
        <taxon>Dongiaceae</taxon>
        <taxon>Aliidongia</taxon>
    </lineage>
</organism>
<dbReference type="GO" id="GO:0005829">
    <property type="term" value="C:cytosol"/>
    <property type="evidence" value="ECO:0007669"/>
    <property type="project" value="TreeGrafter"/>
</dbReference>
<dbReference type="InterPro" id="IPR006175">
    <property type="entry name" value="YjgF/YER057c/UK114"/>
</dbReference>